<organism evidence="6 7">
    <name type="scientific">Lithospermum erythrorhizon</name>
    <name type="common">Purple gromwell</name>
    <name type="synonym">Lithospermum officinale var. erythrorhizon</name>
    <dbReference type="NCBI Taxonomy" id="34254"/>
    <lineage>
        <taxon>Eukaryota</taxon>
        <taxon>Viridiplantae</taxon>
        <taxon>Streptophyta</taxon>
        <taxon>Embryophyta</taxon>
        <taxon>Tracheophyta</taxon>
        <taxon>Spermatophyta</taxon>
        <taxon>Magnoliopsida</taxon>
        <taxon>eudicotyledons</taxon>
        <taxon>Gunneridae</taxon>
        <taxon>Pentapetalae</taxon>
        <taxon>asterids</taxon>
        <taxon>lamiids</taxon>
        <taxon>Boraginales</taxon>
        <taxon>Boraginaceae</taxon>
        <taxon>Boraginoideae</taxon>
        <taxon>Lithospermeae</taxon>
        <taxon>Lithospermum</taxon>
    </lineage>
</organism>
<dbReference type="InterPro" id="IPR044861">
    <property type="entry name" value="IPNS-like_FE2OG_OXY"/>
</dbReference>
<protein>
    <submittedName>
        <fullName evidence="6">Oxygenase</fullName>
    </submittedName>
</protein>
<dbReference type="InterPro" id="IPR026992">
    <property type="entry name" value="DIOX_N"/>
</dbReference>
<keyword evidence="1" id="KW-0479">Metal-binding</keyword>
<dbReference type="AlphaFoldDB" id="A0AAV3Q148"/>
<feature type="transmembrane region" description="Helical" evidence="3">
    <location>
        <begin position="393"/>
        <end position="412"/>
    </location>
</feature>
<sequence length="419" mass="48025">MLISFCIVGHPPNIFIITASFIFLDISMSCNEFYYSHFEIPKMTTTQQPSRDNNIVDFRAPPPSPVASGRRSMVANDEVLTEFLETSLKVPSLTLPDRAFPRQTSSQTPPTLDFLELTPIFESGKSKNIIDSIAKVGCFQVINHGISHDLVGCVLGSGQGIFRISPEKRKSVARSEETEFGFEESHEEDDEVYQEFVWSNDEKLKRNMDAVWPHEYSNFRENMGKFLPHIENVAESILQFLRSNKSTNNYETNGARELDGTHFTGPVCYLQKHSSQKVIIEEQRENSLRHDVIRTLIRGSEFPHALSLHICNGCEEFHVYSKKGWSSFQPDKGAIVITLGDKLQVWRSGQYKHVIGRAVFKGITSEDNIISLTFLYSPPYIDNMGLKKSERYFSIYQQIICFILISFVYRLWTWICQML</sequence>
<dbReference type="GO" id="GO:0046872">
    <property type="term" value="F:metal ion binding"/>
    <property type="evidence" value="ECO:0007669"/>
    <property type="project" value="UniProtKB-KW"/>
</dbReference>
<dbReference type="PANTHER" id="PTHR34945:SF8">
    <property type="entry name" value="DOWNSTREAM TARGET OF AGL15-4"/>
    <property type="match status" value="1"/>
</dbReference>
<feature type="domain" description="Isopenicillin N synthase-like Fe(2+) 2OG dioxygenase" evidence="4">
    <location>
        <begin position="315"/>
        <end position="375"/>
    </location>
</feature>
<evidence type="ECO:0000259" key="5">
    <source>
        <dbReference type="Pfam" id="PF14226"/>
    </source>
</evidence>
<dbReference type="EMBL" id="BAABME010019350">
    <property type="protein sequence ID" value="GAA0156902.1"/>
    <property type="molecule type" value="Genomic_DNA"/>
</dbReference>
<name>A0AAV3Q148_LITER</name>
<evidence type="ECO:0000256" key="2">
    <source>
        <dbReference type="ARBA" id="ARBA00023004"/>
    </source>
</evidence>
<dbReference type="SUPFAM" id="SSF51197">
    <property type="entry name" value="Clavaminate synthase-like"/>
    <property type="match status" value="1"/>
</dbReference>
<dbReference type="InterPro" id="IPR027443">
    <property type="entry name" value="IPNS-like_sf"/>
</dbReference>
<keyword evidence="7" id="KW-1185">Reference proteome</keyword>
<evidence type="ECO:0000259" key="4">
    <source>
        <dbReference type="Pfam" id="PF03171"/>
    </source>
</evidence>
<dbReference type="GO" id="GO:0016706">
    <property type="term" value="F:2-oxoglutarate-dependent dioxygenase activity"/>
    <property type="evidence" value="ECO:0007669"/>
    <property type="project" value="UniProtKB-ARBA"/>
</dbReference>
<dbReference type="Proteomes" id="UP001454036">
    <property type="component" value="Unassembled WGS sequence"/>
</dbReference>
<feature type="domain" description="Non-haem dioxygenase N-terminal" evidence="5">
    <location>
        <begin position="126"/>
        <end position="199"/>
    </location>
</feature>
<comment type="caution">
    <text evidence="6">The sequence shown here is derived from an EMBL/GenBank/DDBJ whole genome shotgun (WGS) entry which is preliminary data.</text>
</comment>
<keyword evidence="2" id="KW-0408">Iron</keyword>
<evidence type="ECO:0000256" key="3">
    <source>
        <dbReference type="SAM" id="Phobius"/>
    </source>
</evidence>
<proteinExistence type="predicted"/>
<evidence type="ECO:0000313" key="6">
    <source>
        <dbReference type="EMBL" id="GAA0156902.1"/>
    </source>
</evidence>
<dbReference type="Pfam" id="PF03171">
    <property type="entry name" value="2OG-FeII_Oxy"/>
    <property type="match status" value="1"/>
</dbReference>
<evidence type="ECO:0000256" key="1">
    <source>
        <dbReference type="ARBA" id="ARBA00022723"/>
    </source>
</evidence>
<keyword evidence="3" id="KW-0472">Membrane</keyword>
<evidence type="ECO:0000313" key="7">
    <source>
        <dbReference type="Proteomes" id="UP001454036"/>
    </source>
</evidence>
<keyword evidence="3" id="KW-0812">Transmembrane</keyword>
<dbReference type="Pfam" id="PF14226">
    <property type="entry name" value="DIOX_N"/>
    <property type="match status" value="1"/>
</dbReference>
<dbReference type="PANTHER" id="PTHR34945">
    <property type="entry name" value="2-OXOGLUTARATE (2OG) AND FE(II)-DEPENDENT OXYGENASE SUPERFAMILY PROTEIN"/>
    <property type="match status" value="1"/>
</dbReference>
<gene>
    <name evidence="6" type="ORF">LIER_38365</name>
</gene>
<dbReference type="Gene3D" id="2.60.120.330">
    <property type="entry name" value="B-lactam Antibiotic, Isopenicillin N Synthase, Chain"/>
    <property type="match status" value="1"/>
</dbReference>
<accession>A0AAV3Q148</accession>
<reference evidence="6 7" key="1">
    <citation type="submission" date="2024-01" db="EMBL/GenBank/DDBJ databases">
        <title>The complete chloroplast genome sequence of Lithospermum erythrorhizon: insights into the phylogenetic relationship among Boraginaceae species and the maternal lineages of purple gromwells.</title>
        <authorList>
            <person name="Okada T."/>
            <person name="Watanabe K."/>
        </authorList>
    </citation>
    <scope>NUCLEOTIDE SEQUENCE [LARGE SCALE GENOMIC DNA]</scope>
</reference>
<keyword evidence="3" id="KW-1133">Transmembrane helix</keyword>